<protein>
    <recommendedName>
        <fullName evidence="15">Plasma membrane ATPase</fullName>
        <ecNumber evidence="15">7.1.2.1</ecNumber>
    </recommendedName>
</protein>
<feature type="transmembrane region" description="Helical" evidence="15">
    <location>
        <begin position="726"/>
        <end position="746"/>
    </location>
</feature>
<keyword evidence="3" id="KW-0597">Phosphoprotein</keyword>
<dbReference type="Proteomes" id="UP001428341">
    <property type="component" value="Unassembled WGS sequence"/>
</dbReference>
<dbReference type="NCBIfam" id="TIGR01647">
    <property type="entry name" value="ATPase-IIIA_H"/>
    <property type="match status" value="1"/>
</dbReference>
<evidence type="ECO:0000256" key="14">
    <source>
        <dbReference type="ARBA" id="ARBA00048122"/>
    </source>
</evidence>
<keyword evidence="18" id="KW-1185">Reference proteome</keyword>
<dbReference type="PRINTS" id="PR00120">
    <property type="entry name" value="HATPASE"/>
</dbReference>
<keyword evidence="5" id="KW-0479">Metal-binding</keyword>
<dbReference type="InterPro" id="IPR023214">
    <property type="entry name" value="HAD_sf"/>
</dbReference>
<feature type="transmembrane region" description="Helical" evidence="15">
    <location>
        <begin position="325"/>
        <end position="347"/>
    </location>
</feature>
<dbReference type="GO" id="GO:0046872">
    <property type="term" value="F:metal ion binding"/>
    <property type="evidence" value="ECO:0007669"/>
    <property type="project" value="UniProtKB-KW"/>
</dbReference>
<dbReference type="GO" id="GO:0008553">
    <property type="term" value="F:P-type proton-exporting transporter activity"/>
    <property type="evidence" value="ECO:0007669"/>
    <property type="project" value="UniProtKB-UniRule"/>
</dbReference>
<organism evidence="17 18">
    <name type="scientific">Citrus x changshan-huyou</name>
    <dbReference type="NCBI Taxonomy" id="2935761"/>
    <lineage>
        <taxon>Eukaryota</taxon>
        <taxon>Viridiplantae</taxon>
        <taxon>Streptophyta</taxon>
        <taxon>Embryophyta</taxon>
        <taxon>Tracheophyta</taxon>
        <taxon>Spermatophyta</taxon>
        <taxon>Magnoliopsida</taxon>
        <taxon>eudicotyledons</taxon>
        <taxon>Gunneridae</taxon>
        <taxon>Pentapetalae</taxon>
        <taxon>rosids</taxon>
        <taxon>malvids</taxon>
        <taxon>Sapindales</taxon>
        <taxon>Rutaceae</taxon>
        <taxon>Aurantioideae</taxon>
        <taxon>Citrus</taxon>
    </lineage>
</organism>
<dbReference type="InterPro" id="IPR004014">
    <property type="entry name" value="ATPase_P-typ_cation-transptr_N"/>
</dbReference>
<evidence type="ECO:0000256" key="6">
    <source>
        <dbReference type="ARBA" id="ARBA00022741"/>
    </source>
</evidence>
<keyword evidence="12 15" id="KW-0406">Ion transport</keyword>
<dbReference type="PANTHER" id="PTHR42861">
    <property type="entry name" value="CALCIUM-TRANSPORTING ATPASE"/>
    <property type="match status" value="1"/>
</dbReference>
<feature type="transmembrane region" description="Helical" evidence="15">
    <location>
        <begin position="294"/>
        <end position="313"/>
    </location>
</feature>
<dbReference type="Gene3D" id="2.70.150.10">
    <property type="entry name" value="Calcium-transporting ATPase, cytoplasmic transduction domain A"/>
    <property type="match status" value="1"/>
</dbReference>
<evidence type="ECO:0000256" key="12">
    <source>
        <dbReference type="ARBA" id="ARBA00023065"/>
    </source>
</evidence>
<dbReference type="SUPFAM" id="SSF81665">
    <property type="entry name" value="Calcium ATPase, transmembrane domain M"/>
    <property type="match status" value="1"/>
</dbReference>
<keyword evidence="13 15" id="KW-0472">Membrane</keyword>
<dbReference type="InterPro" id="IPR018303">
    <property type="entry name" value="ATPase_P-typ_P_site"/>
</dbReference>
<dbReference type="SMART" id="SM00831">
    <property type="entry name" value="Cation_ATPase_N"/>
    <property type="match status" value="1"/>
</dbReference>
<evidence type="ECO:0000256" key="8">
    <source>
        <dbReference type="ARBA" id="ARBA00022840"/>
    </source>
</evidence>
<dbReference type="PRINTS" id="PR00119">
    <property type="entry name" value="CATATPASE"/>
</dbReference>
<dbReference type="GO" id="GO:0016887">
    <property type="term" value="F:ATP hydrolysis activity"/>
    <property type="evidence" value="ECO:0007669"/>
    <property type="project" value="InterPro"/>
</dbReference>
<keyword evidence="4 15" id="KW-0812">Transmembrane</keyword>
<dbReference type="FunFam" id="3.40.50.1000:FF:000211">
    <property type="entry name" value="Plasma membrane ATPase"/>
    <property type="match status" value="1"/>
</dbReference>
<evidence type="ECO:0000313" key="18">
    <source>
        <dbReference type="Proteomes" id="UP001428341"/>
    </source>
</evidence>
<keyword evidence="8 15" id="KW-0067">ATP-binding</keyword>
<evidence type="ECO:0000259" key="16">
    <source>
        <dbReference type="SMART" id="SM00831"/>
    </source>
</evidence>
<dbReference type="GO" id="GO:0005886">
    <property type="term" value="C:plasma membrane"/>
    <property type="evidence" value="ECO:0007669"/>
    <property type="project" value="UniProtKB-SubCell"/>
</dbReference>
<feature type="domain" description="Cation-transporting P-type ATPase N-terminal" evidence="16">
    <location>
        <begin position="10"/>
        <end position="82"/>
    </location>
</feature>
<dbReference type="Pfam" id="PF00122">
    <property type="entry name" value="E1-E2_ATPase"/>
    <property type="match status" value="1"/>
</dbReference>
<dbReference type="InterPro" id="IPR036412">
    <property type="entry name" value="HAD-like_sf"/>
</dbReference>
<comment type="similarity">
    <text evidence="2 15">Belongs to the cation transport ATPase (P-type) (TC 3.A.3) family. Type IIIA subfamily.</text>
</comment>
<proteinExistence type="inferred from homology"/>
<dbReference type="FunFam" id="2.70.150.10:FF:000004">
    <property type="entry name" value="Plasma membrane ATPase"/>
    <property type="match status" value="1"/>
</dbReference>
<feature type="transmembrane region" description="Helical" evidence="15">
    <location>
        <begin position="752"/>
        <end position="771"/>
    </location>
</feature>
<evidence type="ECO:0000256" key="2">
    <source>
        <dbReference type="ARBA" id="ARBA00008804"/>
    </source>
</evidence>
<feature type="transmembrane region" description="Helical" evidence="15">
    <location>
        <begin position="66"/>
        <end position="85"/>
    </location>
</feature>
<keyword evidence="10 15" id="KW-1278">Translocase</keyword>
<name>A0AAP0M2W7_9ROSI</name>
<dbReference type="GO" id="GO:0120029">
    <property type="term" value="P:proton export across plasma membrane"/>
    <property type="evidence" value="ECO:0007669"/>
    <property type="project" value="UniProtKB-UniRule"/>
</dbReference>
<evidence type="ECO:0000256" key="4">
    <source>
        <dbReference type="ARBA" id="ARBA00022692"/>
    </source>
</evidence>
<dbReference type="InterPro" id="IPR023299">
    <property type="entry name" value="ATPase_P-typ_cyto_dom_N"/>
</dbReference>
<keyword evidence="9 15" id="KW-0460">Magnesium</keyword>
<evidence type="ECO:0000256" key="10">
    <source>
        <dbReference type="ARBA" id="ARBA00022967"/>
    </source>
</evidence>
<feature type="transmembrane region" description="Helical" evidence="15">
    <location>
        <begin position="901"/>
        <end position="925"/>
    </location>
</feature>
<evidence type="ECO:0000256" key="1">
    <source>
        <dbReference type="ARBA" id="ARBA00004141"/>
    </source>
</evidence>
<keyword evidence="15" id="KW-0813">Transport</keyword>
<dbReference type="Gene3D" id="6.10.140.890">
    <property type="match status" value="1"/>
</dbReference>
<comment type="catalytic activity">
    <reaction evidence="14 15">
        <text>ATP + H2O + H(+)(in) = ADP + phosphate + 2 H(+)(out)</text>
        <dbReference type="Rhea" id="RHEA:20852"/>
        <dbReference type="ChEBI" id="CHEBI:15377"/>
        <dbReference type="ChEBI" id="CHEBI:15378"/>
        <dbReference type="ChEBI" id="CHEBI:30616"/>
        <dbReference type="ChEBI" id="CHEBI:43474"/>
        <dbReference type="ChEBI" id="CHEBI:456216"/>
        <dbReference type="EC" id="7.1.2.1"/>
    </reaction>
</comment>
<sequence length="1032" mass="114485">MEGIMNEAVDLENVPTEEVFETLKCGQEGLSTEAAEQRLSIFGYNKLEEKRESKILKFLGFMWNPLSWVMEAAAIMAIVLANGGVSIEYCYSNYIFKICFIKKNGVFYLMFLEMKISLLTHFVNNILLLAISFLQGKPPEWQDFTGIATLLLINSTVCFIQENNAGAASAALMARLAPKAKVLRDGNWKEEDAAILVPGDVISVKLGDIIPADARLFEGDPLTIDQSALTGESLTVSKGPGDCVYSGSTCKQGEIQAVVIATGVRTFLGKAVHLVDTTNQVGHFQKILSAVGEYCICSIALGLIAEIIVMYAIQHREYRTGLKNLLVLLIGGIPIAMPTVLSVTMAIGSQRLSLKGVITKRMSAIVDMAGMDVLCCDKTGTLTLNKLTVDKNLIEIFARGVDIDDVVLMAARASQVENLDVIDAAIVGMLADPKEARADIQEVHFLPFDPTGKRTALTYIDSEGKMHRVTKGAPEQILNLLHNKSEIGHRVNAVINKFAERGLRSLAVAYQAYELPILYLLILFQEVPEGSKESSGSPWQFIGLIPLFDPPIHDSAETIRRALSLGLSVKMITGDQLAIAKETGRRLGMGTNMYPSSALSGQDRHESIVALPVDELIEKADGFAGVFPAVLIFFIEHKYEIVKHLQARNHICGMIGNGVNDAPALKKADIGIAVADATDAARSAADIVLTEPGLNVIITSVLISRAIFQRMRNYTVRVGFDSKEKIYAVSITIHIGFAFRLLALIWQFNFPPFMVLIIAILNDGAIIMTISKDRVRPSPHPERWNLIQIFVTGSILGGYLAMMTVIFFWTAHQTDFFPRTFGVSSLNKKDVDDWRKLVSAVYLQVSSISQAHLFVTRARSWSYVECPVLFLALAFFVAQLIATLIAVYATWSFATIEGIGWGWAGVIWLYNIISYIPLDFIKFFIQYVLSRKFWDLVIEQKIAFTTKRDLRKEKRELLWAHTQRTLHGLQPPDTSMFSVRSSYGELSWMAEEARRRAEIARLREQHTLKGHVESLIRLKGLDINAIQQSYSV</sequence>
<dbReference type="InterPro" id="IPR059000">
    <property type="entry name" value="ATPase_P-type_domA"/>
</dbReference>
<dbReference type="AlphaFoldDB" id="A0AAP0M2W7"/>
<dbReference type="InterPro" id="IPR023298">
    <property type="entry name" value="ATPase_P-typ_TM_dom_sf"/>
</dbReference>
<dbReference type="GO" id="GO:0005524">
    <property type="term" value="F:ATP binding"/>
    <property type="evidence" value="ECO:0007669"/>
    <property type="project" value="UniProtKB-UniRule"/>
</dbReference>
<dbReference type="InterPro" id="IPR001757">
    <property type="entry name" value="P_typ_ATPase"/>
</dbReference>
<dbReference type="Gene3D" id="3.40.1110.10">
    <property type="entry name" value="Calcium-transporting ATPase, cytoplasmic domain N"/>
    <property type="match status" value="1"/>
</dbReference>
<dbReference type="EC" id="7.1.2.1" evidence="15"/>
<comment type="caution">
    <text evidence="17">The sequence shown here is derived from an EMBL/GenBank/DDBJ whole genome shotgun (WGS) entry which is preliminary data.</text>
</comment>
<dbReference type="SUPFAM" id="SSF56784">
    <property type="entry name" value="HAD-like"/>
    <property type="match status" value="1"/>
</dbReference>
<dbReference type="EMBL" id="JBCGBO010000006">
    <property type="protein sequence ID" value="KAK9192604.1"/>
    <property type="molecule type" value="Genomic_DNA"/>
</dbReference>
<dbReference type="SUPFAM" id="SSF81653">
    <property type="entry name" value="Calcium ATPase, transduction domain A"/>
    <property type="match status" value="1"/>
</dbReference>
<evidence type="ECO:0000256" key="3">
    <source>
        <dbReference type="ARBA" id="ARBA00022553"/>
    </source>
</evidence>
<reference evidence="17 18" key="1">
    <citation type="submission" date="2024-05" db="EMBL/GenBank/DDBJ databases">
        <title>Haplotype-resolved chromosome-level genome assembly of Huyou (Citrus changshanensis).</title>
        <authorList>
            <person name="Miao C."/>
            <person name="Chen W."/>
            <person name="Wu Y."/>
            <person name="Wang L."/>
            <person name="Zhao S."/>
            <person name="Grierson D."/>
            <person name="Xu C."/>
            <person name="Chen K."/>
        </authorList>
    </citation>
    <scope>NUCLEOTIDE SEQUENCE [LARGE SCALE GENOMIC DNA]</scope>
    <source>
        <strain evidence="17">01-14</strain>
        <tissue evidence="17">Leaf</tissue>
    </source>
</reference>
<feature type="transmembrane region" description="Helical" evidence="15">
    <location>
        <begin position="106"/>
        <end position="135"/>
    </location>
</feature>
<feature type="transmembrane region" description="Helical" evidence="15">
    <location>
        <begin position="783"/>
        <end position="809"/>
    </location>
</feature>
<feature type="transmembrane region" description="Helical" evidence="15">
    <location>
        <begin position="868"/>
        <end position="889"/>
    </location>
</feature>
<keyword evidence="11 15" id="KW-1133">Transmembrane helix</keyword>
<evidence type="ECO:0000313" key="17">
    <source>
        <dbReference type="EMBL" id="KAK9192604.1"/>
    </source>
</evidence>
<evidence type="ECO:0000256" key="13">
    <source>
        <dbReference type="ARBA" id="ARBA00023136"/>
    </source>
</evidence>
<evidence type="ECO:0000256" key="11">
    <source>
        <dbReference type="ARBA" id="ARBA00022989"/>
    </source>
</evidence>
<evidence type="ECO:0000256" key="15">
    <source>
        <dbReference type="RuleBase" id="RU362083"/>
    </source>
</evidence>
<dbReference type="NCBIfam" id="TIGR01494">
    <property type="entry name" value="ATPase_P-type"/>
    <property type="match status" value="2"/>
</dbReference>
<dbReference type="PROSITE" id="PS00154">
    <property type="entry name" value="ATPASE_E1_E2"/>
    <property type="match status" value="1"/>
</dbReference>
<evidence type="ECO:0000256" key="5">
    <source>
        <dbReference type="ARBA" id="ARBA00022723"/>
    </source>
</evidence>
<dbReference type="CDD" id="cd02076">
    <property type="entry name" value="P-type_ATPase_H"/>
    <property type="match status" value="1"/>
</dbReference>
<keyword evidence="6 15" id="KW-0547">Nucleotide-binding</keyword>
<evidence type="ECO:0000256" key="9">
    <source>
        <dbReference type="ARBA" id="ARBA00022842"/>
    </source>
</evidence>
<dbReference type="Pfam" id="PF00690">
    <property type="entry name" value="Cation_ATPase_N"/>
    <property type="match status" value="1"/>
</dbReference>
<gene>
    <name evidence="17" type="ORF">WN944_003297</name>
</gene>
<accession>A0AAP0M2W7</accession>
<comment type="subcellular location">
    <subcellularLocation>
        <location evidence="15">Cell membrane</location>
        <topology evidence="15">Multi-pass membrane protein</topology>
    </subcellularLocation>
    <subcellularLocation>
        <location evidence="1">Membrane</location>
        <topology evidence="1">Multi-pass membrane protein</topology>
    </subcellularLocation>
</comment>
<dbReference type="Gene3D" id="1.20.1110.10">
    <property type="entry name" value="Calcium-transporting ATPase, transmembrane domain"/>
    <property type="match status" value="1"/>
</dbReference>
<dbReference type="InterPro" id="IPR008250">
    <property type="entry name" value="ATPase_P-typ_transduc_dom_A_sf"/>
</dbReference>
<keyword evidence="7 15" id="KW-0375">Hydrogen ion transport</keyword>
<dbReference type="InterPro" id="IPR006534">
    <property type="entry name" value="P-type_ATPase_IIIA"/>
</dbReference>
<dbReference type="Gene3D" id="3.40.50.1000">
    <property type="entry name" value="HAD superfamily/HAD-like"/>
    <property type="match status" value="1"/>
</dbReference>
<dbReference type="FunFam" id="3.40.1110.10:FF:000005">
    <property type="entry name" value="Plasma membrane ATPase"/>
    <property type="match status" value="1"/>
</dbReference>
<dbReference type="Pfam" id="PF00702">
    <property type="entry name" value="Hydrolase"/>
    <property type="match status" value="1"/>
</dbReference>
<evidence type="ECO:0000256" key="7">
    <source>
        <dbReference type="ARBA" id="ARBA00022781"/>
    </source>
</evidence>